<gene>
    <name evidence="8" type="ORF">NP493_360g03029</name>
</gene>
<evidence type="ECO:0000256" key="3">
    <source>
        <dbReference type="ARBA" id="ARBA00022771"/>
    </source>
</evidence>
<evidence type="ECO:0000256" key="1">
    <source>
        <dbReference type="ARBA" id="ARBA00022723"/>
    </source>
</evidence>
<reference evidence="8" key="1">
    <citation type="journal article" date="2023" name="Mol. Biol. Evol.">
        <title>Third-Generation Sequencing Reveals the Adaptive Role of the Epigenome in Three Deep-Sea Polychaetes.</title>
        <authorList>
            <person name="Perez M."/>
            <person name="Aroh O."/>
            <person name="Sun Y."/>
            <person name="Lan Y."/>
            <person name="Juniper S.K."/>
            <person name="Young C.R."/>
            <person name="Angers B."/>
            <person name="Qian P.Y."/>
        </authorList>
    </citation>
    <scope>NUCLEOTIDE SEQUENCE</scope>
    <source>
        <strain evidence="8">R07B-5</strain>
    </source>
</reference>
<feature type="compositionally biased region" description="Polar residues" evidence="6">
    <location>
        <begin position="61"/>
        <end position="70"/>
    </location>
</feature>
<dbReference type="PROSITE" id="PS50157">
    <property type="entry name" value="ZINC_FINGER_C2H2_2"/>
    <property type="match status" value="1"/>
</dbReference>
<sequence>MNGSQQVRFGDTQCDLAYTGLVPTSRTTASDYFGGALPPGGQYSLFQSPAATATRVTVSTCGSRHSTTTPLKDGGGHNQTSSVVPPCDEPDELKKHSYRKPCPHCTMTFANSQRLKVHVRTHTGERPKSFATSRRLSLHRRTHQSKAPPGAS</sequence>
<dbReference type="AlphaFoldDB" id="A0AAD9L2U4"/>
<proteinExistence type="predicted"/>
<evidence type="ECO:0000256" key="6">
    <source>
        <dbReference type="SAM" id="MobiDB-lite"/>
    </source>
</evidence>
<feature type="region of interest" description="Disordered" evidence="6">
    <location>
        <begin position="120"/>
        <end position="152"/>
    </location>
</feature>
<dbReference type="PROSITE" id="PS00028">
    <property type="entry name" value="ZINC_FINGER_C2H2_1"/>
    <property type="match status" value="1"/>
</dbReference>
<feature type="region of interest" description="Disordered" evidence="6">
    <location>
        <begin position="61"/>
        <end position="92"/>
    </location>
</feature>
<organism evidence="8 9">
    <name type="scientific">Ridgeia piscesae</name>
    <name type="common">Tubeworm</name>
    <dbReference type="NCBI Taxonomy" id="27915"/>
    <lineage>
        <taxon>Eukaryota</taxon>
        <taxon>Metazoa</taxon>
        <taxon>Spiralia</taxon>
        <taxon>Lophotrochozoa</taxon>
        <taxon>Annelida</taxon>
        <taxon>Polychaeta</taxon>
        <taxon>Sedentaria</taxon>
        <taxon>Canalipalpata</taxon>
        <taxon>Sabellida</taxon>
        <taxon>Siboglinidae</taxon>
        <taxon>Ridgeia</taxon>
    </lineage>
</organism>
<feature type="domain" description="C2H2-type" evidence="7">
    <location>
        <begin position="100"/>
        <end position="127"/>
    </location>
</feature>
<evidence type="ECO:0000259" key="7">
    <source>
        <dbReference type="PROSITE" id="PS50157"/>
    </source>
</evidence>
<keyword evidence="3 5" id="KW-0863">Zinc-finger</keyword>
<evidence type="ECO:0000256" key="5">
    <source>
        <dbReference type="PROSITE-ProRule" id="PRU00042"/>
    </source>
</evidence>
<dbReference type="EMBL" id="JAODUO010000359">
    <property type="protein sequence ID" value="KAK2182314.1"/>
    <property type="molecule type" value="Genomic_DNA"/>
</dbReference>
<name>A0AAD9L2U4_RIDPI</name>
<dbReference type="SUPFAM" id="SSF57667">
    <property type="entry name" value="beta-beta-alpha zinc fingers"/>
    <property type="match status" value="1"/>
</dbReference>
<keyword evidence="9" id="KW-1185">Reference proteome</keyword>
<comment type="caution">
    <text evidence="8">The sequence shown here is derived from an EMBL/GenBank/DDBJ whole genome shotgun (WGS) entry which is preliminary data.</text>
</comment>
<evidence type="ECO:0000313" key="8">
    <source>
        <dbReference type="EMBL" id="KAK2182314.1"/>
    </source>
</evidence>
<dbReference type="Proteomes" id="UP001209878">
    <property type="component" value="Unassembled WGS sequence"/>
</dbReference>
<keyword evidence="4" id="KW-0862">Zinc</keyword>
<dbReference type="Pfam" id="PF00096">
    <property type="entry name" value="zf-C2H2"/>
    <property type="match status" value="1"/>
</dbReference>
<evidence type="ECO:0000313" key="9">
    <source>
        <dbReference type="Proteomes" id="UP001209878"/>
    </source>
</evidence>
<evidence type="ECO:0000256" key="2">
    <source>
        <dbReference type="ARBA" id="ARBA00022737"/>
    </source>
</evidence>
<accession>A0AAD9L2U4</accession>
<dbReference type="FunFam" id="3.30.160.60:FF:000072">
    <property type="entry name" value="zinc finger protein 143 isoform X1"/>
    <property type="match status" value="1"/>
</dbReference>
<dbReference type="Gene3D" id="3.30.160.60">
    <property type="entry name" value="Classic Zinc Finger"/>
    <property type="match status" value="1"/>
</dbReference>
<dbReference type="InterPro" id="IPR013087">
    <property type="entry name" value="Znf_C2H2_type"/>
</dbReference>
<dbReference type="InterPro" id="IPR036236">
    <property type="entry name" value="Znf_C2H2_sf"/>
</dbReference>
<keyword evidence="1" id="KW-0479">Metal-binding</keyword>
<protein>
    <recommendedName>
        <fullName evidence="7">C2H2-type domain-containing protein</fullName>
    </recommendedName>
</protein>
<evidence type="ECO:0000256" key="4">
    <source>
        <dbReference type="ARBA" id="ARBA00022833"/>
    </source>
</evidence>
<keyword evidence="2" id="KW-0677">Repeat</keyword>
<dbReference type="GO" id="GO:0008270">
    <property type="term" value="F:zinc ion binding"/>
    <property type="evidence" value="ECO:0007669"/>
    <property type="project" value="UniProtKB-KW"/>
</dbReference>